<dbReference type="PATRIC" id="fig|629263.4.peg.4834"/>
<reference evidence="1 2" key="1">
    <citation type="journal article" date="2011" name="PLoS Pathog.">
        <title>Dynamic evolution of pathogenicity revealed by sequencing and comparative genomics of 19 Pseudomonas syringae isolates.</title>
        <authorList>
            <person name="Baltrus D.A."/>
            <person name="Nishimura M.T."/>
            <person name="Romanchuk A."/>
            <person name="Chang J.H."/>
            <person name="Mukhtar M.S."/>
            <person name="Cherkis K."/>
            <person name="Roach J."/>
            <person name="Grant S.R."/>
            <person name="Jones C.D."/>
            <person name="Dangl J.L."/>
        </authorList>
    </citation>
    <scope>NUCLEOTIDE SEQUENCE [LARGE SCALE GENOMIC DNA]</scope>
    <source>
        <strain evidence="1 2">1704B</strain>
    </source>
</reference>
<proteinExistence type="predicted"/>
<name>F3GGY9_PSESJ</name>
<dbReference type="Proteomes" id="UP000004986">
    <property type="component" value="Unassembled WGS sequence"/>
</dbReference>
<dbReference type="EMBL" id="AEAI01001573">
    <property type="protein sequence ID" value="EGH46339.1"/>
    <property type="molecule type" value="Genomic_DNA"/>
</dbReference>
<accession>F3GGY9</accession>
<gene>
    <name evidence="1" type="ORF">PSYPI_30146</name>
</gene>
<comment type="caution">
    <text evidence="1">The sequence shown here is derived from an EMBL/GenBank/DDBJ whole genome shotgun (WGS) entry which is preliminary data.</text>
</comment>
<protein>
    <submittedName>
        <fullName evidence="1">Uncharacterized protein</fullName>
    </submittedName>
</protein>
<dbReference type="AlphaFoldDB" id="F3GGY9"/>
<dbReference type="BioCyc" id="PSYR629263:G11X0-5511-MONOMER"/>
<organism evidence="1 2">
    <name type="scientific">Pseudomonas syringae pv. pisi str. 1704B</name>
    <dbReference type="NCBI Taxonomy" id="629263"/>
    <lineage>
        <taxon>Bacteria</taxon>
        <taxon>Pseudomonadati</taxon>
        <taxon>Pseudomonadota</taxon>
        <taxon>Gammaproteobacteria</taxon>
        <taxon>Pseudomonadales</taxon>
        <taxon>Pseudomonadaceae</taxon>
        <taxon>Pseudomonas</taxon>
        <taxon>Pseudomonas syringae</taxon>
    </lineage>
</organism>
<dbReference type="HOGENOM" id="CLU_154598_0_0_6"/>
<sequence>FTEFGIRTQYLRLAFLPSSDSELRLVFFAIHGVRSIMPTLTPPSTLNDIKPRGQYTCRLIRIGCEFFECQICHGPDSFIRMLEGMPYKQQVIAIKLHGLNTTDRFVMQDVDVPLHSTTQ</sequence>
<feature type="non-terminal residue" evidence="1">
    <location>
        <position position="1"/>
    </location>
</feature>
<keyword evidence="2" id="KW-1185">Reference proteome</keyword>
<evidence type="ECO:0000313" key="1">
    <source>
        <dbReference type="EMBL" id="EGH46339.1"/>
    </source>
</evidence>
<evidence type="ECO:0000313" key="2">
    <source>
        <dbReference type="Proteomes" id="UP000004986"/>
    </source>
</evidence>